<comment type="caution">
    <text evidence="2">The sequence shown here is derived from an EMBL/GenBank/DDBJ whole genome shotgun (WGS) entry which is preliminary data.</text>
</comment>
<accession>A0A841U671</accession>
<evidence type="ECO:0000259" key="1">
    <source>
        <dbReference type="Pfam" id="PF01494"/>
    </source>
</evidence>
<dbReference type="Gene3D" id="3.50.50.60">
    <property type="entry name" value="FAD/NAD(P)-binding domain"/>
    <property type="match status" value="1"/>
</dbReference>
<dbReference type="EMBL" id="JACJVR010000121">
    <property type="protein sequence ID" value="MBB6695309.1"/>
    <property type="molecule type" value="Genomic_DNA"/>
</dbReference>
<dbReference type="Pfam" id="PF01494">
    <property type="entry name" value="FAD_binding_3"/>
    <property type="match status" value="1"/>
</dbReference>
<dbReference type="GO" id="GO:0004497">
    <property type="term" value="F:monooxygenase activity"/>
    <property type="evidence" value="ECO:0007669"/>
    <property type="project" value="UniProtKB-KW"/>
</dbReference>
<keyword evidence="3" id="KW-1185">Reference proteome</keyword>
<name>A0A841U671_9BACL</name>
<evidence type="ECO:0000313" key="2">
    <source>
        <dbReference type="EMBL" id="MBB6695309.1"/>
    </source>
</evidence>
<gene>
    <name evidence="2" type="ORF">H7B90_28325</name>
</gene>
<keyword evidence="2" id="KW-0560">Oxidoreductase</keyword>
<dbReference type="AlphaFoldDB" id="A0A841U671"/>
<evidence type="ECO:0000313" key="3">
    <source>
        <dbReference type="Proteomes" id="UP000553776"/>
    </source>
</evidence>
<protein>
    <submittedName>
        <fullName evidence="2">FAD-dependent monooxygenase</fullName>
    </submittedName>
</protein>
<dbReference type="InterPro" id="IPR036188">
    <property type="entry name" value="FAD/NAD-bd_sf"/>
</dbReference>
<dbReference type="Proteomes" id="UP000553776">
    <property type="component" value="Unassembled WGS sequence"/>
</dbReference>
<keyword evidence="2" id="KW-0503">Monooxygenase</keyword>
<feature type="domain" description="FAD-binding" evidence="1">
    <location>
        <begin position="16"/>
        <end position="365"/>
    </location>
</feature>
<sequence>MLEETVSKQQRIADRAIVIGGSIAGLLAARVLANAFHEILIVEADDPSNGQEPRNKVPQGHHSHVLLGRGQNILEELFPGIIQELIQNGSIVTDFTNDLEWFHFGEWKKRFPSGIKGVQQTRPFLERHIRDRMDLIPNVTFLYRSRVTGIIRSDDRNRVQGVQIRNELSNQEEAIIADLVVDAGGAGSQALKWLNAEKDSSEIVDIDLFYATRFYKTEWVDRGWTNLMISARLPEHPYAGVVLPFENQKIGVTLGGYLKEPPRTEEDFELIARMLPQPHIYDFIQKSTPVSELKIYRIPSQSRKRRKITSKLPSRFIMIGDSYCRFDPLYGQGMTVAAMEAELLRKELGRLSTGAALDTAVRSYWAKLPKLTNGPWEMALIEAYRHPGMKQWLTQKIYKTSAHDHSVYLQLAQVMNLTRSSSLFFRPSTMWKLFR</sequence>
<dbReference type="PANTHER" id="PTHR43422">
    <property type="entry name" value="THIAMINE THIAZOLE SYNTHASE"/>
    <property type="match status" value="1"/>
</dbReference>
<dbReference type="InterPro" id="IPR002938">
    <property type="entry name" value="FAD-bd"/>
</dbReference>
<reference evidence="2 3" key="1">
    <citation type="submission" date="2020-08" db="EMBL/GenBank/DDBJ databases">
        <title>Cohnella phylogeny.</title>
        <authorList>
            <person name="Dunlap C."/>
        </authorList>
    </citation>
    <scope>NUCLEOTIDE SEQUENCE [LARGE SCALE GENOMIC DNA]</scope>
    <source>
        <strain evidence="2 3">DSM 25239</strain>
    </source>
</reference>
<dbReference type="GO" id="GO:0071949">
    <property type="term" value="F:FAD binding"/>
    <property type="evidence" value="ECO:0007669"/>
    <property type="project" value="InterPro"/>
</dbReference>
<dbReference type="PANTHER" id="PTHR43422:SF3">
    <property type="entry name" value="THIAMINE THIAZOLE SYNTHASE"/>
    <property type="match status" value="1"/>
</dbReference>
<proteinExistence type="predicted"/>
<organism evidence="2 3">
    <name type="scientific">Cohnella xylanilytica</name>
    <dbReference type="NCBI Taxonomy" id="557555"/>
    <lineage>
        <taxon>Bacteria</taxon>
        <taxon>Bacillati</taxon>
        <taxon>Bacillota</taxon>
        <taxon>Bacilli</taxon>
        <taxon>Bacillales</taxon>
        <taxon>Paenibacillaceae</taxon>
        <taxon>Cohnella</taxon>
    </lineage>
</organism>
<dbReference type="RefSeq" id="WP_185139263.1">
    <property type="nucleotide sequence ID" value="NZ_JACJVR010000121.1"/>
</dbReference>
<dbReference type="SUPFAM" id="SSF51905">
    <property type="entry name" value="FAD/NAD(P)-binding domain"/>
    <property type="match status" value="1"/>
</dbReference>